<proteinExistence type="predicted"/>
<dbReference type="Proteomes" id="UP000887127">
    <property type="component" value="Unassembled WGS sequence"/>
</dbReference>
<dbReference type="Pfam" id="PF08378">
    <property type="entry name" value="NERD"/>
    <property type="match status" value="1"/>
</dbReference>
<dbReference type="InterPro" id="IPR044876">
    <property type="entry name" value="HRDC_dom_sf"/>
</dbReference>
<evidence type="ECO:0000313" key="4">
    <source>
        <dbReference type="Proteomes" id="UP000887127"/>
    </source>
</evidence>
<evidence type="ECO:0000313" key="3">
    <source>
        <dbReference type="EMBL" id="GEQ35111.1"/>
    </source>
</evidence>
<dbReference type="SMART" id="SM00341">
    <property type="entry name" value="HRDC"/>
    <property type="match status" value="1"/>
</dbReference>
<feature type="domain" description="NERD" evidence="1">
    <location>
        <begin position="50"/>
        <end position="168"/>
    </location>
</feature>
<dbReference type="SUPFAM" id="SSF47819">
    <property type="entry name" value="HRDC-like"/>
    <property type="match status" value="1"/>
</dbReference>
<comment type="caution">
    <text evidence="3">The sequence shown here is derived from an EMBL/GenBank/DDBJ whole genome shotgun (WGS) entry which is preliminary data.</text>
</comment>
<dbReference type="InterPro" id="IPR011528">
    <property type="entry name" value="NERD"/>
</dbReference>
<dbReference type="PROSITE" id="PS50967">
    <property type="entry name" value="HRDC"/>
    <property type="match status" value="1"/>
</dbReference>
<dbReference type="Pfam" id="PF00570">
    <property type="entry name" value="HRDC"/>
    <property type="match status" value="1"/>
</dbReference>
<evidence type="ECO:0008006" key="5">
    <source>
        <dbReference type="Google" id="ProtNLM"/>
    </source>
</evidence>
<sequence length="352" mass="41266">MGFFNNMKEPVFLKESSNAKEQLKLLKDLEPHLNAEGIKILKQDIKNLEYGITGEKKIEFELKNSHMPMYVLHDIYLEDGDLSAQIDYLVFTKKLCFIIESKNLYGNIEINNAGDFIRTTEFNRRKKKEGVYSPITQNQRHMDLMKKIRVNSKRNLLTKSLSKRNFEESNKPVVVLSNPKTILNAKFAKKEVKEKVIRADQLVKYIKDTYKQSNRIAISEKDMLMWAQSYKDVHKDSVKDYTKKYEPYKVPTNQQIVKKVVSHKSEDKFMPIMQKAAPINKTNLYEELKTYRLNKSREENFKAYTIFTNKQLEALVEKMPTTKDDLLAVEGFGETKANKYGLDIVRIMRKYS</sequence>
<reference evidence="3" key="1">
    <citation type="submission" date="2019-08" db="EMBL/GenBank/DDBJ databases">
        <title>Marinilactibacillus psychrotolerans M13-2T whole genome sequencing project.</title>
        <authorList>
            <person name="Ishikawa M."/>
            <person name="Suzuki T."/>
            <person name="Matsutani M."/>
        </authorList>
    </citation>
    <scope>NUCLEOTIDE SEQUENCE</scope>
    <source>
        <strain evidence="3">M13-2T</strain>
    </source>
</reference>
<protein>
    <recommendedName>
        <fullName evidence="5">Helicase</fullName>
    </recommendedName>
</protein>
<dbReference type="InterPro" id="IPR010997">
    <property type="entry name" value="HRDC-like_sf"/>
</dbReference>
<gene>
    <name evidence="3" type="ORF">M132T_06190</name>
</gene>
<accession>A0AAV3W803</accession>
<dbReference type="GO" id="GO:0003676">
    <property type="term" value="F:nucleic acid binding"/>
    <property type="evidence" value="ECO:0007669"/>
    <property type="project" value="InterPro"/>
</dbReference>
<dbReference type="Gene3D" id="1.10.150.80">
    <property type="entry name" value="HRDC domain"/>
    <property type="match status" value="1"/>
</dbReference>
<dbReference type="GO" id="GO:0000166">
    <property type="term" value="F:nucleotide binding"/>
    <property type="evidence" value="ECO:0007669"/>
    <property type="project" value="InterPro"/>
</dbReference>
<dbReference type="EMBL" id="BKBI01000004">
    <property type="protein sequence ID" value="GEQ35111.1"/>
    <property type="molecule type" value="Genomic_DNA"/>
</dbReference>
<evidence type="ECO:0000259" key="2">
    <source>
        <dbReference type="PROSITE" id="PS50967"/>
    </source>
</evidence>
<dbReference type="AlphaFoldDB" id="A0AAV3W803"/>
<dbReference type="GeneID" id="96910932"/>
<organism evidence="3 4">
    <name type="scientific">Marinilactibacillus psychrotolerans</name>
    <dbReference type="NCBI Taxonomy" id="191770"/>
    <lineage>
        <taxon>Bacteria</taxon>
        <taxon>Bacillati</taxon>
        <taxon>Bacillota</taxon>
        <taxon>Bacilli</taxon>
        <taxon>Lactobacillales</taxon>
        <taxon>Carnobacteriaceae</taxon>
        <taxon>Marinilactibacillus</taxon>
    </lineage>
</organism>
<dbReference type="InterPro" id="IPR002121">
    <property type="entry name" value="HRDC_dom"/>
</dbReference>
<evidence type="ECO:0000259" key="1">
    <source>
        <dbReference type="PROSITE" id="PS50965"/>
    </source>
</evidence>
<feature type="domain" description="HRDC" evidence="2">
    <location>
        <begin position="278"/>
        <end position="352"/>
    </location>
</feature>
<dbReference type="PROSITE" id="PS50965">
    <property type="entry name" value="NERD"/>
    <property type="match status" value="1"/>
</dbReference>
<name>A0AAV3W803_9LACT</name>
<dbReference type="RefSeq" id="WP_091761894.1">
    <property type="nucleotide sequence ID" value="NZ_BJVX01000005.1"/>
</dbReference>